<dbReference type="GO" id="GO:0030288">
    <property type="term" value="C:outer membrane-bounded periplasmic space"/>
    <property type="evidence" value="ECO:0007669"/>
    <property type="project" value="TreeGrafter"/>
</dbReference>
<evidence type="ECO:0000256" key="5">
    <source>
        <dbReference type="SAM" id="SignalP"/>
    </source>
</evidence>
<keyword evidence="7" id="KW-1185">Reference proteome</keyword>
<evidence type="ECO:0000256" key="3">
    <source>
        <dbReference type="ARBA" id="ARBA00022764"/>
    </source>
</evidence>
<evidence type="ECO:0000256" key="1">
    <source>
        <dbReference type="ARBA" id="ARBA00008520"/>
    </source>
</evidence>
<dbReference type="Proteomes" id="UP000596977">
    <property type="component" value="Unassembled WGS sequence"/>
</dbReference>
<name>A0A916W0K2_9HYPH</name>
<protein>
    <submittedName>
        <fullName evidence="6">Iron ABC transporter substrate-binding protein</fullName>
    </submittedName>
</protein>
<dbReference type="EMBL" id="BMKB01000004">
    <property type="protein sequence ID" value="GGA56611.1"/>
    <property type="molecule type" value="Genomic_DNA"/>
</dbReference>
<dbReference type="Gene3D" id="3.40.190.10">
    <property type="entry name" value="Periplasmic binding protein-like II"/>
    <property type="match status" value="2"/>
</dbReference>
<dbReference type="PANTHER" id="PTHR30006">
    <property type="entry name" value="THIAMINE-BINDING PERIPLASMIC PROTEIN-RELATED"/>
    <property type="match status" value="1"/>
</dbReference>
<proteinExistence type="inferred from homology"/>
<gene>
    <name evidence="6" type="ORF">GCM10011499_28460</name>
</gene>
<dbReference type="GO" id="GO:0046872">
    <property type="term" value="F:metal ion binding"/>
    <property type="evidence" value="ECO:0007669"/>
    <property type="project" value="UniProtKB-KW"/>
</dbReference>
<dbReference type="InterPro" id="IPR006059">
    <property type="entry name" value="SBP"/>
</dbReference>
<dbReference type="CDD" id="cd13543">
    <property type="entry name" value="PBP2_Fbp"/>
    <property type="match status" value="1"/>
</dbReference>
<feature type="chain" id="PRO_5037846610" evidence="5">
    <location>
        <begin position="24"/>
        <end position="330"/>
    </location>
</feature>
<dbReference type="InterPro" id="IPR026045">
    <property type="entry name" value="Ferric-bd"/>
</dbReference>
<evidence type="ECO:0000313" key="7">
    <source>
        <dbReference type="Proteomes" id="UP000596977"/>
    </source>
</evidence>
<feature type="binding site" evidence="4">
    <location>
        <position position="216"/>
    </location>
    <ligand>
        <name>Fe cation</name>
        <dbReference type="ChEBI" id="CHEBI:24875"/>
    </ligand>
</feature>
<feature type="signal peptide" evidence="5">
    <location>
        <begin position="1"/>
        <end position="23"/>
    </location>
</feature>
<dbReference type="SUPFAM" id="SSF53850">
    <property type="entry name" value="Periplasmic binding protein-like II"/>
    <property type="match status" value="1"/>
</dbReference>
<dbReference type="Pfam" id="PF13416">
    <property type="entry name" value="SBP_bac_8"/>
    <property type="match status" value="1"/>
</dbReference>
<dbReference type="OrthoDB" id="9769567at2"/>
<comment type="similarity">
    <text evidence="1">Belongs to the bacterial solute-binding protein 1 family.</text>
</comment>
<dbReference type="RefSeq" id="WP_127072319.1">
    <property type="nucleotide sequence ID" value="NZ_BMKB01000004.1"/>
</dbReference>
<evidence type="ECO:0000256" key="2">
    <source>
        <dbReference type="ARBA" id="ARBA00022729"/>
    </source>
</evidence>
<keyword evidence="4" id="KW-0479">Metal-binding</keyword>
<sequence length="330" mass="35367">MNKILLASVATLSLMAPITAVSAQELTVYSGRGEALVGSIITQFERDTGVTVNVRYGGTSELATLLLEEGDQTPADLFWAQDGGALGALAPVFAELPAEINEGVAAPFRNPANKWAPTSGRSRVLVYSTERVSDDEFPASVFDLTDEQYRGRVAWAPTNGSFQAFVTAFRVVEGDEAAKAWLEGMIANDAQVYPNNNSQIVAVADGEVDFGLINNYYLANHLRNNANLPVSQTHFEAGDIGNMLNVAGAGVVAASDNQELALQFIEYLLSVPAQQYITTQGNEYPVIPGVIENPTLEPYAKLLEISPAVDIDEISDLEGTLALLREVGLI</sequence>
<accession>A0A916W0K2</accession>
<dbReference type="AlphaFoldDB" id="A0A916W0K2"/>
<dbReference type="PIRSF" id="PIRSF002825">
    <property type="entry name" value="CfbpA"/>
    <property type="match status" value="1"/>
</dbReference>
<keyword evidence="4" id="KW-0408">Iron</keyword>
<evidence type="ECO:0000313" key="6">
    <source>
        <dbReference type="EMBL" id="GGA56611.1"/>
    </source>
</evidence>
<keyword evidence="2 5" id="KW-0732">Signal</keyword>
<reference evidence="6 7" key="1">
    <citation type="journal article" date="2014" name="Int. J. Syst. Evol. Microbiol.">
        <title>Complete genome sequence of Corynebacterium casei LMG S-19264T (=DSM 44701T), isolated from a smear-ripened cheese.</title>
        <authorList>
            <consortium name="US DOE Joint Genome Institute (JGI-PGF)"/>
            <person name="Walter F."/>
            <person name="Albersmeier A."/>
            <person name="Kalinowski J."/>
            <person name="Ruckert C."/>
        </authorList>
    </citation>
    <scope>NUCLEOTIDE SEQUENCE [LARGE SCALE GENOMIC DNA]</scope>
    <source>
        <strain evidence="6 7">CGMCC 1.15896</strain>
    </source>
</reference>
<comment type="caution">
    <text evidence="6">The sequence shown here is derived from an EMBL/GenBank/DDBJ whole genome shotgun (WGS) entry which is preliminary data.</text>
</comment>
<organism evidence="6 7">
    <name type="scientific">Pelagibacterium lentulum</name>
    <dbReference type="NCBI Taxonomy" id="2029865"/>
    <lineage>
        <taxon>Bacteria</taxon>
        <taxon>Pseudomonadati</taxon>
        <taxon>Pseudomonadota</taxon>
        <taxon>Alphaproteobacteria</taxon>
        <taxon>Hyphomicrobiales</taxon>
        <taxon>Devosiaceae</taxon>
        <taxon>Pelagibacterium</taxon>
    </lineage>
</organism>
<dbReference type="PANTHER" id="PTHR30006:SF15">
    <property type="entry name" value="IRON-UTILIZATION PERIPLASMIC PROTEIN"/>
    <property type="match status" value="1"/>
</dbReference>
<keyword evidence="3" id="KW-0574">Periplasm</keyword>
<evidence type="ECO:0000256" key="4">
    <source>
        <dbReference type="PIRSR" id="PIRSR002825-1"/>
    </source>
</evidence>
<feature type="binding site" evidence="4">
    <location>
        <position position="217"/>
    </location>
    <ligand>
        <name>Fe cation</name>
        <dbReference type="ChEBI" id="CHEBI:24875"/>
    </ligand>
</feature>